<dbReference type="PANTHER" id="PTHR11250">
    <property type="entry name" value="TACHYKININ"/>
    <property type="match status" value="1"/>
</dbReference>
<evidence type="ECO:0000256" key="5">
    <source>
        <dbReference type="ARBA" id="ARBA00022729"/>
    </source>
</evidence>
<dbReference type="InterPro" id="IPR013055">
    <property type="entry name" value="Tachy_Neuro_lke_CS"/>
</dbReference>
<reference evidence="9" key="1">
    <citation type="submission" date="2025-08" db="UniProtKB">
        <authorList>
            <consortium name="Ensembl"/>
        </authorList>
    </citation>
    <scope>IDENTIFICATION</scope>
</reference>
<dbReference type="GO" id="GO:0007204">
    <property type="term" value="P:positive regulation of cytosolic calcium ion concentration"/>
    <property type="evidence" value="ECO:0007669"/>
    <property type="project" value="TreeGrafter"/>
</dbReference>
<dbReference type="GO" id="GO:0005615">
    <property type="term" value="C:extracellular space"/>
    <property type="evidence" value="ECO:0007669"/>
    <property type="project" value="TreeGrafter"/>
</dbReference>
<evidence type="ECO:0000256" key="8">
    <source>
        <dbReference type="SAM" id="SignalP"/>
    </source>
</evidence>
<dbReference type="GO" id="GO:0031835">
    <property type="term" value="F:substance P receptor binding"/>
    <property type="evidence" value="ECO:0007669"/>
    <property type="project" value="TreeGrafter"/>
</dbReference>
<feature type="signal peptide" evidence="8">
    <location>
        <begin position="1"/>
        <end position="18"/>
    </location>
</feature>
<evidence type="ECO:0000256" key="1">
    <source>
        <dbReference type="ARBA" id="ARBA00004613"/>
    </source>
</evidence>
<feature type="compositionally biased region" description="Basic and acidic residues" evidence="7">
    <location>
        <begin position="70"/>
        <end position="83"/>
    </location>
</feature>
<feature type="region of interest" description="Disordered" evidence="7">
    <location>
        <begin position="63"/>
        <end position="83"/>
    </location>
</feature>
<dbReference type="GO" id="GO:0006954">
    <property type="term" value="P:inflammatory response"/>
    <property type="evidence" value="ECO:0007669"/>
    <property type="project" value="TreeGrafter"/>
</dbReference>
<dbReference type="Proteomes" id="UP000694540">
    <property type="component" value="Unplaced"/>
</dbReference>
<name>A0A8C3YWT9_9CETA</name>
<dbReference type="GO" id="GO:0007217">
    <property type="term" value="P:tachykinin receptor signaling pathway"/>
    <property type="evidence" value="ECO:0007669"/>
    <property type="project" value="TreeGrafter"/>
</dbReference>
<feature type="chain" id="PRO_5034589112" evidence="8">
    <location>
        <begin position="19"/>
        <end position="83"/>
    </location>
</feature>
<proteinExistence type="inferred from homology"/>
<dbReference type="PROSITE" id="PS00267">
    <property type="entry name" value="TACHYKININ"/>
    <property type="match status" value="1"/>
</dbReference>
<protein>
    <submittedName>
        <fullName evidence="9">Tachykinin precursor 4</fullName>
    </submittedName>
</protein>
<sequence>MPLFLPLLVFAGLSVCTAAGGEELVLDAEVGSWEDVLPSIQLQLQAVKRGKTSQFFGLMGKQVGGIPPIRPERTGREDDRGSE</sequence>
<evidence type="ECO:0000313" key="9">
    <source>
        <dbReference type="Ensembl" id="ENSCWAP00000029420.1"/>
    </source>
</evidence>
<keyword evidence="5 8" id="KW-0732">Signal</keyword>
<evidence type="ECO:0000256" key="4">
    <source>
        <dbReference type="ARBA" id="ARBA00022685"/>
    </source>
</evidence>
<evidence type="ECO:0000256" key="7">
    <source>
        <dbReference type="SAM" id="MobiDB-lite"/>
    </source>
</evidence>
<dbReference type="AlphaFoldDB" id="A0A8C3YWT9"/>
<accession>A0A8C3YWT9</accession>
<keyword evidence="3" id="KW-0964">Secreted</keyword>
<keyword evidence="4" id="KW-0165">Cleavage on pair of basic residues</keyword>
<evidence type="ECO:0000256" key="2">
    <source>
        <dbReference type="ARBA" id="ARBA00007518"/>
    </source>
</evidence>
<dbReference type="PANTHER" id="PTHR11250:SF2">
    <property type="entry name" value="TACHYKININ-4"/>
    <property type="match status" value="1"/>
</dbReference>
<comment type="subcellular location">
    <subcellularLocation>
        <location evidence="1">Secreted</location>
    </subcellularLocation>
</comment>
<evidence type="ECO:0000256" key="6">
    <source>
        <dbReference type="ARBA" id="ARBA00022815"/>
    </source>
</evidence>
<keyword evidence="6" id="KW-0027">Amidation</keyword>
<evidence type="ECO:0000256" key="3">
    <source>
        <dbReference type="ARBA" id="ARBA00022525"/>
    </source>
</evidence>
<keyword evidence="10" id="KW-1185">Reference proteome</keyword>
<organism evidence="9 10">
    <name type="scientific">Catagonus wagneri</name>
    <name type="common">Chacoan peccary</name>
    <dbReference type="NCBI Taxonomy" id="51154"/>
    <lineage>
        <taxon>Eukaryota</taxon>
        <taxon>Metazoa</taxon>
        <taxon>Chordata</taxon>
        <taxon>Craniata</taxon>
        <taxon>Vertebrata</taxon>
        <taxon>Euteleostomi</taxon>
        <taxon>Mammalia</taxon>
        <taxon>Eutheria</taxon>
        <taxon>Laurasiatheria</taxon>
        <taxon>Artiodactyla</taxon>
        <taxon>Suina</taxon>
        <taxon>Tayassuidae</taxon>
        <taxon>Catagonus</taxon>
    </lineage>
</organism>
<evidence type="ECO:0000313" key="10">
    <source>
        <dbReference type="Proteomes" id="UP000694540"/>
    </source>
</evidence>
<dbReference type="GeneTree" id="ENSGT00390000015220"/>
<reference evidence="9" key="2">
    <citation type="submission" date="2025-09" db="UniProtKB">
        <authorList>
            <consortium name="Ensembl"/>
        </authorList>
    </citation>
    <scope>IDENTIFICATION</scope>
</reference>
<dbReference type="Ensembl" id="ENSCWAT00000031871.1">
    <property type="protein sequence ID" value="ENSCWAP00000029420.1"/>
    <property type="gene ID" value="ENSCWAG00000022012.1"/>
</dbReference>
<comment type="similarity">
    <text evidence="2">Belongs to the tachykinin family.</text>
</comment>